<keyword evidence="4" id="KW-0418">Kinase</keyword>
<keyword evidence="5" id="KW-0175">Coiled coil</keyword>
<dbReference type="Proteomes" id="UP000274131">
    <property type="component" value="Unassembled WGS sequence"/>
</dbReference>
<dbReference type="InterPro" id="IPR051585">
    <property type="entry name" value="STE20_Ser/Thr_Kinases"/>
</dbReference>
<evidence type="ECO:0000313" key="7">
    <source>
        <dbReference type="Proteomes" id="UP000274131"/>
    </source>
</evidence>
<keyword evidence="2" id="KW-0597">Phosphoprotein</keyword>
<protein>
    <submittedName>
        <fullName evidence="8">Meiosis-specific nuclear structural protein 1</fullName>
    </submittedName>
</protein>
<evidence type="ECO:0000256" key="2">
    <source>
        <dbReference type="ARBA" id="ARBA00022553"/>
    </source>
</evidence>
<dbReference type="OrthoDB" id="10027016at2759"/>
<organism evidence="8">
    <name type="scientific">Enterobius vermicularis</name>
    <name type="common">Human pinworm</name>
    <dbReference type="NCBI Taxonomy" id="51028"/>
    <lineage>
        <taxon>Eukaryota</taxon>
        <taxon>Metazoa</taxon>
        <taxon>Ecdysozoa</taxon>
        <taxon>Nematoda</taxon>
        <taxon>Chromadorea</taxon>
        <taxon>Rhabditida</taxon>
        <taxon>Spirurina</taxon>
        <taxon>Oxyuridomorpha</taxon>
        <taxon>Oxyuroidea</taxon>
        <taxon>Oxyuridae</taxon>
        <taxon>Enterobius</taxon>
    </lineage>
</organism>
<dbReference type="Pfam" id="PF12474">
    <property type="entry name" value="PKK"/>
    <property type="match status" value="2"/>
</dbReference>
<dbReference type="InterPro" id="IPR022165">
    <property type="entry name" value="PKK"/>
</dbReference>
<evidence type="ECO:0000313" key="6">
    <source>
        <dbReference type="EMBL" id="VDD92596.1"/>
    </source>
</evidence>
<reference evidence="8" key="1">
    <citation type="submission" date="2017-02" db="UniProtKB">
        <authorList>
            <consortium name="WormBaseParasite"/>
        </authorList>
    </citation>
    <scope>IDENTIFICATION</scope>
</reference>
<dbReference type="WBParaSite" id="EVEC_0000786301-mRNA-1">
    <property type="protein sequence ID" value="EVEC_0000786301-mRNA-1"/>
    <property type="gene ID" value="EVEC_0000786301"/>
</dbReference>
<dbReference type="PANTHER" id="PTHR46538">
    <property type="entry name" value="PROTEIN KINASE DOMAIN-CONTAINING PROTEIN"/>
    <property type="match status" value="1"/>
</dbReference>
<gene>
    <name evidence="6" type="ORF">EVEC_LOCUS7347</name>
</gene>
<keyword evidence="7" id="KW-1185">Reference proteome</keyword>
<evidence type="ECO:0000313" key="8">
    <source>
        <dbReference type="WBParaSite" id="EVEC_0000786301-mRNA-1"/>
    </source>
</evidence>
<reference evidence="6 7" key="2">
    <citation type="submission" date="2018-10" db="EMBL/GenBank/DDBJ databases">
        <authorList>
            <consortium name="Pathogen Informatics"/>
        </authorList>
    </citation>
    <scope>NUCLEOTIDE SEQUENCE [LARGE SCALE GENOMIC DNA]</scope>
</reference>
<dbReference type="STRING" id="51028.A0A0N4VBF6"/>
<evidence type="ECO:0000256" key="5">
    <source>
        <dbReference type="SAM" id="Coils"/>
    </source>
</evidence>
<keyword evidence="3" id="KW-0808">Transferase</keyword>
<proteinExistence type="predicted"/>
<keyword evidence="1" id="KW-0723">Serine/threonine-protein kinase</keyword>
<name>A0A0N4VBF6_ENTVE</name>
<evidence type="ECO:0000256" key="3">
    <source>
        <dbReference type="ARBA" id="ARBA00022679"/>
    </source>
</evidence>
<feature type="coiled-coil region" evidence="5">
    <location>
        <begin position="323"/>
        <end position="394"/>
    </location>
</feature>
<evidence type="ECO:0000256" key="4">
    <source>
        <dbReference type="ARBA" id="ARBA00022777"/>
    </source>
</evidence>
<dbReference type="AlphaFoldDB" id="A0A0N4VBF6"/>
<accession>A0A0N4VBF6</accession>
<dbReference type="PANTHER" id="PTHR46538:SF3">
    <property type="entry name" value="PROTEIN KINASE DOMAIN-CONTAINING PROTEIN"/>
    <property type="match status" value="1"/>
</dbReference>
<dbReference type="GO" id="GO:0004674">
    <property type="term" value="F:protein serine/threonine kinase activity"/>
    <property type="evidence" value="ECO:0007669"/>
    <property type="project" value="UniProtKB-KW"/>
</dbReference>
<evidence type="ECO:0000256" key="1">
    <source>
        <dbReference type="ARBA" id="ARBA00022527"/>
    </source>
</evidence>
<dbReference type="EMBL" id="UXUI01008883">
    <property type="protein sequence ID" value="VDD92596.1"/>
    <property type="molecule type" value="Genomic_DNA"/>
</dbReference>
<sequence>MGSRKSPHRQTVTKKTRVYMVDGVQMTSTSHQVFGVKQDFELRKQQLHDLRRIQREEGRQQRELTAKAEVLRNEQAKRFAVEKDNVMKNSEVELLALARNQKRQMREAEDSHNEDMKQSLKKIHADQEKELRGFREVLKYEQKQLKIEIETVPKLQRKGMLRLRREQLEKDQAIRENDFLEQQRREQSYMVMRVQIAHKLKVLQLEKTFQQQKQGVLRSREAAIWDLEERQLEERHALYKQELKDRFFLQRSQMLARHQRDLEHMRKVNEMNEEEAIRSYAIYKKKLPKDFRTESKTRIAMFKESLRISCQGDDINTINEKLRAFEEKEKVRVRNAIEDHEAKVARKLRELKEKNMMQIKELEEIHNEKRKMLLEAENSKLEKYEKEYEQVIADWKANLPVRKQELEAGFAKELDELDAFYRKENAQLQSITSKPISAKGSF</sequence>